<evidence type="ECO:0000256" key="6">
    <source>
        <dbReference type="ARBA" id="ARBA00022490"/>
    </source>
</evidence>
<feature type="active site" description="Proton donor" evidence="12">
    <location>
        <position position="217"/>
    </location>
</feature>
<feature type="active site" description="Proton acceptor" evidence="12">
    <location>
        <position position="355"/>
    </location>
</feature>
<keyword evidence="7" id="KW-0597">Phosphoprotein</keyword>
<feature type="binding site" evidence="13">
    <location>
        <position position="289"/>
    </location>
    <ligand>
        <name>beta-D-galactose</name>
        <dbReference type="ChEBI" id="CHEBI:27667"/>
    </ligand>
</feature>
<evidence type="ECO:0000256" key="10">
    <source>
        <dbReference type="ARBA" id="ARBA00023277"/>
    </source>
</evidence>
<comment type="caution">
    <text evidence="16">The sequence shown here is derived from an EMBL/GenBank/DDBJ whole genome shotgun (WGS) entry which is preliminary data.</text>
</comment>
<dbReference type="InterPro" id="IPR014718">
    <property type="entry name" value="GH-type_carb-bd"/>
</dbReference>
<sequence length="390" mass="42722">MKIQLKTPWLYAACLLAMGACANSTNQNQTTDMTDSTQAVIPAKESFQSTIDGKKTDLYILKNKNNVQAAITNYGGRLVSLLVPDKSGKFLDVIAGFDNVDDYTKGPDTYFGATIGRFGNRIAKGKFSIDGTEYTLATNNGANHLHGGPKGFSRVIWDAKQTAENQLELSYLSKDGEEGYPGNLTVKVTYTLTDDNEVKIDYLATTDKKTVVNLTNHSFFNLNGIASGSINEHLLQINAEEFTPVDSTLIPTGKNEKVEGTPFDFRKPVTIGSRIDADHIQLKYGNGYDHNFVHANKKSANLETLAIATGDKSGIVMEVLSNEPGVQFYGGNFLEGGNTLKQGIKDEFRTSFCLETQHFPDSPNQPNFPSTLLNPGDTYKTTTVYKFTAK</sequence>
<evidence type="ECO:0000256" key="14">
    <source>
        <dbReference type="PIRSR" id="PIRSR005096-3"/>
    </source>
</evidence>
<evidence type="ECO:0000256" key="4">
    <source>
        <dbReference type="ARBA" id="ARBA00006206"/>
    </source>
</evidence>
<comment type="subunit">
    <text evidence="5">Monomer.</text>
</comment>
<dbReference type="GO" id="GO:0006006">
    <property type="term" value="P:glucose metabolic process"/>
    <property type="evidence" value="ECO:0007669"/>
    <property type="project" value="TreeGrafter"/>
</dbReference>
<dbReference type="Proteomes" id="UP000238034">
    <property type="component" value="Unassembled WGS sequence"/>
</dbReference>
<evidence type="ECO:0000256" key="5">
    <source>
        <dbReference type="ARBA" id="ARBA00011245"/>
    </source>
</evidence>
<dbReference type="GO" id="GO:0005737">
    <property type="term" value="C:cytoplasm"/>
    <property type="evidence" value="ECO:0007669"/>
    <property type="project" value="UniProtKB-SubCell"/>
</dbReference>
<dbReference type="PIRSF" id="PIRSF005096">
    <property type="entry name" value="GALM"/>
    <property type="match status" value="1"/>
</dbReference>
<dbReference type="Pfam" id="PF01263">
    <property type="entry name" value="Aldose_epim"/>
    <property type="match status" value="1"/>
</dbReference>
<dbReference type="CDD" id="cd09019">
    <property type="entry name" value="galactose_mutarotase_like"/>
    <property type="match status" value="1"/>
</dbReference>
<feature type="binding site" evidence="14">
    <location>
        <begin position="120"/>
        <end position="121"/>
    </location>
    <ligand>
        <name>beta-D-galactose</name>
        <dbReference type="ChEBI" id="CHEBI:27667"/>
    </ligand>
</feature>
<dbReference type="UniPathway" id="UPA00242"/>
<keyword evidence="17" id="KW-1185">Reference proteome</keyword>
<feature type="chain" id="PRO_5015445362" description="Aldose 1-epimerase" evidence="15">
    <location>
        <begin position="23"/>
        <end position="390"/>
    </location>
</feature>
<keyword evidence="9 11" id="KW-0413">Isomerase</keyword>
<proteinExistence type="inferred from homology"/>
<dbReference type="InterPro" id="IPR011013">
    <property type="entry name" value="Gal_mutarotase_sf_dom"/>
</dbReference>
<keyword evidence="15" id="KW-0732">Signal</keyword>
<accession>A0A2T0U8M0</accession>
<dbReference type="FunFam" id="2.70.98.10:FF:000003">
    <property type="entry name" value="Aldose 1-epimerase"/>
    <property type="match status" value="1"/>
</dbReference>
<evidence type="ECO:0000256" key="8">
    <source>
        <dbReference type="ARBA" id="ARBA00022837"/>
    </source>
</evidence>
<evidence type="ECO:0000256" key="2">
    <source>
        <dbReference type="ARBA" id="ARBA00004496"/>
    </source>
</evidence>
<gene>
    <name evidence="16" type="ORF">B0I27_10241</name>
</gene>
<keyword evidence="10 11" id="KW-0119">Carbohydrate metabolism</keyword>
<dbReference type="PANTHER" id="PTHR10091">
    <property type="entry name" value="ALDOSE-1-EPIMERASE"/>
    <property type="match status" value="1"/>
</dbReference>
<feature type="signal peptide" evidence="15">
    <location>
        <begin position="1"/>
        <end position="22"/>
    </location>
</feature>
<evidence type="ECO:0000256" key="11">
    <source>
        <dbReference type="PIRNR" id="PIRNR005096"/>
    </source>
</evidence>
<dbReference type="EC" id="5.1.3.3" evidence="11"/>
<keyword evidence="6" id="KW-0963">Cytoplasm</keyword>
<evidence type="ECO:0000313" key="16">
    <source>
        <dbReference type="EMBL" id="PRY54275.1"/>
    </source>
</evidence>
<dbReference type="InterPro" id="IPR008183">
    <property type="entry name" value="Aldose_1/G6P_1-epimerase"/>
</dbReference>
<organism evidence="16 17">
    <name type="scientific">Arcticibacter pallidicorallinus</name>
    <dbReference type="NCBI Taxonomy" id="1259464"/>
    <lineage>
        <taxon>Bacteria</taxon>
        <taxon>Pseudomonadati</taxon>
        <taxon>Bacteroidota</taxon>
        <taxon>Sphingobacteriia</taxon>
        <taxon>Sphingobacteriales</taxon>
        <taxon>Sphingobacteriaceae</taxon>
        <taxon>Arcticibacter</taxon>
    </lineage>
</organism>
<dbReference type="PANTHER" id="PTHR10091:SF0">
    <property type="entry name" value="GALACTOSE MUTAROTASE"/>
    <property type="match status" value="1"/>
</dbReference>
<reference evidence="16 17" key="1">
    <citation type="submission" date="2018-03" db="EMBL/GenBank/DDBJ databases">
        <title>Genomic Encyclopedia of Type Strains, Phase III (KMG-III): the genomes of soil and plant-associated and newly described type strains.</title>
        <authorList>
            <person name="Whitman W."/>
        </authorList>
    </citation>
    <scope>NUCLEOTIDE SEQUENCE [LARGE SCALE GENOMIC DNA]</scope>
    <source>
        <strain evidence="16 17">CGMCC 1.9313</strain>
    </source>
</reference>
<dbReference type="Gene3D" id="2.70.98.10">
    <property type="match status" value="1"/>
</dbReference>
<dbReference type="GO" id="GO:0030246">
    <property type="term" value="F:carbohydrate binding"/>
    <property type="evidence" value="ECO:0007669"/>
    <property type="project" value="InterPro"/>
</dbReference>
<evidence type="ECO:0000256" key="9">
    <source>
        <dbReference type="ARBA" id="ARBA00023235"/>
    </source>
</evidence>
<comment type="cofactor">
    <cofactor evidence="1">
        <name>Ca(2+)</name>
        <dbReference type="ChEBI" id="CHEBI:29108"/>
    </cofactor>
</comment>
<dbReference type="OrthoDB" id="9779408at2"/>
<keyword evidence="8" id="KW-0106">Calcium</keyword>
<comment type="similarity">
    <text evidence="4 11">Belongs to the aldose epimerase family.</text>
</comment>
<evidence type="ECO:0000256" key="12">
    <source>
        <dbReference type="PIRSR" id="PIRSR005096-1"/>
    </source>
</evidence>
<evidence type="ECO:0000256" key="1">
    <source>
        <dbReference type="ARBA" id="ARBA00001913"/>
    </source>
</evidence>
<dbReference type="GO" id="GO:0033499">
    <property type="term" value="P:galactose catabolic process via UDP-galactose, Leloir pathway"/>
    <property type="evidence" value="ECO:0007669"/>
    <property type="project" value="TreeGrafter"/>
</dbReference>
<comment type="catalytic activity">
    <reaction evidence="11">
        <text>alpha-D-glucose = beta-D-glucose</text>
        <dbReference type="Rhea" id="RHEA:10264"/>
        <dbReference type="ChEBI" id="CHEBI:15903"/>
        <dbReference type="ChEBI" id="CHEBI:17925"/>
        <dbReference type="EC" id="5.1.3.3"/>
    </reaction>
</comment>
<evidence type="ECO:0000256" key="7">
    <source>
        <dbReference type="ARBA" id="ARBA00022553"/>
    </source>
</evidence>
<evidence type="ECO:0000313" key="17">
    <source>
        <dbReference type="Proteomes" id="UP000238034"/>
    </source>
</evidence>
<dbReference type="NCBIfam" id="NF008277">
    <property type="entry name" value="PRK11055.1"/>
    <property type="match status" value="1"/>
</dbReference>
<evidence type="ECO:0000256" key="15">
    <source>
        <dbReference type="SAM" id="SignalP"/>
    </source>
</evidence>
<dbReference type="PROSITE" id="PS51257">
    <property type="entry name" value="PROKAR_LIPOPROTEIN"/>
    <property type="match status" value="1"/>
</dbReference>
<dbReference type="RefSeq" id="WP_106291343.1">
    <property type="nucleotide sequence ID" value="NZ_PVTH01000002.1"/>
</dbReference>
<dbReference type="InterPro" id="IPR047215">
    <property type="entry name" value="Galactose_mutarotase-like"/>
</dbReference>
<protein>
    <recommendedName>
        <fullName evidence="11">Aldose 1-epimerase</fullName>
        <ecNumber evidence="11">5.1.3.3</ecNumber>
    </recommendedName>
</protein>
<comment type="pathway">
    <text evidence="3 11">Carbohydrate metabolism; hexose metabolism.</text>
</comment>
<dbReference type="SUPFAM" id="SSF74650">
    <property type="entry name" value="Galactose mutarotase-like"/>
    <property type="match status" value="1"/>
</dbReference>
<evidence type="ECO:0000256" key="3">
    <source>
        <dbReference type="ARBA" id="ARBA00005028"/>
    </source>
</evidence>
<dbReference type="EMBL" id="PVTH01000002">
    <property type="protein sequence ID" value="PRY54275.1"/>
    <property type="molecule type" value="Genomic_DNA"/>
</dbReference>
<comment type="subcellular location">
    <subcellularLocation>
        <location evidence="2">Cytoplasm</location>
    </subcellularLocation>
</comment>
<dbReference type="GO" id="GO:0004034">
    <property type="term" value="F:aldose 1-epimerase activity"/>
    <property type="evidence" value="ECO:0007669"/>
    <property type="project" value="UniProtKB-EC"/>
</dbReference>
<dbReference type="InterPro" id="IPR015443">
    <property type="entry name" value="Aldose_1-epimerase"/>
</dbReference>
<name>A0A2T0U8M0_9SPHI</name>
<dbReference type="AlphaFoldDB" id="A0A2T0U8M0"/>
<evidence type="ECO:0000256" key="13">
    <source>
        <dbReference type="PIRSR" id="PIRSR005096-2"/>
    </source>
</evidence>